<evidence type="ECO:0000256" key="2">
    <source>
        <dbReference type="ARBA" id="ARBA00022730"/>
    </source>
</evidence>
<protein>
    <recommendedName>
        <fullName evidence="6">50S ribosomal protein L3</fullName>
    </recommendedName>
</protein>
<evidence type="ECO:0000256" key="3">
    <source>
        <dbReference type="ARBA" id="ARBA00022884"/>
    </source>
</evidence>
<name>A0A1F7IY42_9BACT</name>
<gene>
    <name evidence="8" type="ORF">A3A93_02040</name>
</gene>
<dbReference type="GO" id="GO:0003735">
    <property type="term" value="F:structural constituent of ribosome"/>
    <property type="evidence" value="ECO:0007669"/>
    <property type="project" value="UniProtKB-UniRule"/>
</dbReference>
<dbReference type="GO" id="GO:0006412">
    <property type="term" value="P:translation"/>
    <property type="evidence" value="ECO:0007669"/>
    <property type="project" value="UniProtKB-UniRule"/>
</dbReference>
<dbReference type="PANTHER" id="PTHR11229:SF16">
    <property type="entry name" value="LARGE RIBOSOMAL SUBUNIT PROTEIN UL3C"/>
    <property type="match status" value="1"/>
</dbReference>
<proteinExistence type="inferred from homology"/>
<dbReference type="GO" id="GO:0022625">
    <property type="term" value="C:cytosolic large ribosomal subunit"/>
    <property type="evidence" value="ECO:0007669"/>
    <property type="project" value="TreeGrafter"/>
</dbReference>
<keyword evidence="5" id="KW-0687">Ribonucleoprotein</keyword>
<feature type="region of interest" description="Disordered" evidence="7">
    <location>
        <begin position="144"/>
        <end position="173"/>
    </location>
</feature>
<evidence type="ECO:0000256" key="1">
    <source>
        <dbReference type="ARBA" id="ARBA00006540"/>
    </source>
</evidence>
<dbReference type="EMBL" id="MGAL01000018">
    <property type="protein sequence ID" value="OGK48267.1"/>
    <property type="molecule type" value="Genomic_DNA"/>
</dbReference>
<evidence type="ECO:0000256" key="7">
    <source>
        <dbReference type="SAM" id="MobiDB-lite"/>
    </source>
</evidence>
<dbReference type="GO" id="GO:0019843">
    <property type="term" value="F:rRNA binding"/>
    <property type="evidence" value="ECO:0007669"/>
    <property type="project" value="UniProtKB-KW"/>
</dbReference>
<evidence type="ECO:0000313" key="9">
    <source>
        <dbReference type="Proteomes" id="UP000177141"/>
    </source>
</evidence>
<dbReference type="STRING" id="1802061.A3A93_02040"/>
<comment type="similarity">
    <text evidence="1">Belongs to the universal ribosomal protein uL3 family.</text>
</comment>
<dbReference type="Gene3D" id="3.30.160.810">
    <property type="match status" value="1"/>
</dbReference>
<comment type="caution">
    <text evidence="8">The sequence shown here is derived from an EMBL/GenBank/DDBJ whole genome shotgun (WGS) entry which is preliminary data.</text>
</comment>
<evidence type="ECO:0000313" key="8">
    <source>
        <dbReference type="EMBL" id="OGK48267.1"/>
    </source>
</evidence>
<keyword evidence="3" id="KW-0694">RNA-binding</keyword>
<accession>A0A1F7IY42</accession>
<dbReference type="SUPFAM" id="SSF50447">
    <property type="entry name" value="Translation proteins"/>
    <property type="match status" value="1"/>
</dbReference>
<dbReference type="FunFam" id="2.40.30.10:FF:000004">
    <property type="entry name" value="50S ribosomal protein L3"/>
    <property type="match status" value="1"/>
</dbReference>
<dbReference type="InterPro" id="IPR009000">
    <property type="entry name" value="Transl_B-barrel_sf"/>
</dbReference>
<keyword evidence="4 8" id="KW-0689">Ribosomal protein</keyword>
<dbReference type="InterPro" id="IPR019927">
    <property type="entry name" value="Ribosomal_uL3_bac/org-type"/>
</dbReference>
<sequence>MMKAILGKKTSQTQVINEKGMRVPVTKLTTASCILVNVKWPQVDGYAAIQLGFGITKKIVKSVAGQYIKAGKKTPLLHLKEFRFEPNDKTIQKIDEEKKTGIQLGETKLFIGDEVKPAVLFKIGDLVDVSATAKGKGFQGVVRRHKFSGGPRTHGQSDRERAPGSIGSGTTPGRVFKGRRMAGRMGGGRKTVKNLHVVQVADESMTVSGLIPGATGALVEVRSLS</sequence>
<evidence type="ECO:0000256" key="5">
    <source>
        <dbReference type="ARBA" id="ARBA00023274"/>
    </source>
</evidence>
<dbReference type="PANTHER" id="PTHR11229">
    <property type="entry name" value="50S RIBOSOMAL PROTEIN L3"/>
    <property type="match status" value="1"/>
</dbReference>
<dbReference type="AlphaFoldDB" id="A0A1F7IY42"/>
<keyword evidence="2" id="KW-0699">rRNA-binding</keyword>
<organism evidence="8 9">
    <name type="scientific">Candidatus Roizmanbacteria bacterium RIFCSPLOWO2_01_FULL_38_12</name>
    <dbReference type="NCBI Taxonomy" id="1802061"/>
    <lineage>
        <taxon>Bacteria</taxon>
        <taxon>Candidatus Roizmaniibacteriota</taxon>
    </lineage>
</organism>
<dbReference type="NCBIfam" id="TIGR03625">
    <property type="entry name" value="L3_bact"/>
    <property type="match status" value="1"/>
</dbReference>
<dbReference type="InterPro" id="IPR000597">
    <property type="entry name" value="Ribosomal_uL3"/>
</dbReference>
<dbReference type="Proteomes" id="UP000177141">
    <property type="component" value="Unassembled WGS sequence"/>
</dbReference>
<evidence type="ECO:0000256" key="6">
    <source>
        <dbReference type="NCBIfam" id="TIGR03625"/>
    </source>
</evidence>
<evidence type="ECO:0000256" key="4">
    <source>
        <dbReference type="ARBA" id="ARBA00022980"/>
    </source>
</evidence>
<dbReference type="Pfam" id="PF00297">
    <property type="entry name" value="Ribosomal_L3"/>
    <property type="match status" value="1"/>
</dbReference>
<reference evidence="8 9" key="1">
    <citation type="journal article" date="2016" name="Nat. Commun.">
        <title>Thousands of microbial genomes shed light on interconnected biogeochemical processes in an aquifer system.</title>
        <authorList>
            <person name="Anantharaman K."/>
            <person name="Brown C.T."/>
            <person name="Hug L.A."/>
            <person name="Sharon I."/>
            <person name="Castelle C.J."/>
            <person name="Probst A.J."/>
            <person name="Thomas B.C."/>
            <person name="Singh A."/>
            <person name="Wilkins M.J."/>
            <person name="Karaoz U."/>
            <person name="Brodie E.L."/>
            <person name="Williams K.H."/>
            <person name="Hubbard S.S."/>
            <person name="Banfield J.F."/>
        </authorList>
    </citation>
    <scope>NUCLEOTIDE SEQUENCE [LARGE SCALE GENOMIC DNA]</scope>
</reference>
<dbReference type="Gene3D" id="2.40.30.10">
    <property type="entry name" value="Translation factors"/>
    <property type="match status" value="1"/>
</dbReference>